<accession>A0ABQ4J4P7</accession>
<organism evidence="2 3">
    <name type="scientific">Micromonospora qiuiae</name>
    <dbReference type="NCBI Taxonomy" id="502268"/>
    <lineage>
        <taxon>Bacteria</taxon>
        <taxon>Bacillati</taxon>
        <taxon>Actinomycetota</taxon>
        <taxon>Actinomycetes</taxon>
        <taxon>Micromonosporales</taxon>
        <taxon>Micromonosporaceae</taxon>
        <taxon>Micromonospora</taxon>
    </lineage>
</organism>
<evidence type="ECO:0000256" key="1">
    <source>
        <dbReference type="SAM" id="MobiDB-lite"/>
    </source>
</evidence>
<dbReference type="Proteomes" id="UP000653076">
    <property type="component" value="Unassembled WGS sequence"/>
</dbReference>
<feature type="compositionally biased region" description="Basic and acidic residues" evidence="1">
    <location>
        <begin position="131"/>
        <end position="145"/>
    </location>
</feature>
<protein>
    <recommendedName>
        <fullName evidence="4">YbaB/EbfC DNA-binding family protein</fullName>
    </recommendedName>
</protein>
<dbReference type="Gene3D" id="3.30.1310.10">
    <property type="entry name" value="Nucleoid-associated protein YbaB-like domain"/>
    <property type="match status" value="1"/>
</dbReference>
<evidence type="ECO:0008006" key="4">
    <source>
        <dbReference type="Google" id="ProtNLM"/>
    </source>
</evidence>
<keyword evidence="3" id="KW-1185">Reference proteome</keyword>
<reference evidence="2 3" key="1">
    <citation type="submission" date="2021-01" db="EMBL/GenBank/DDBJ databases">
        <title>Whole genome shotgun sequence of Verrucosispora qiuiae NBRC 106684.</title>
        <authorList>
            <person name="Komaki H."/>
            <person name="Tamura T."/>
        </authorList>
    </citation>
    <scope>NUCLEOTIDE SEQUENCE [LARGE SCALE GENOMIC DNA]</scope>
    <source>
        <strain evidence="2 3">NBRC 106684</strain>
    </source>
</reference>
<dbReference type="SUPFAM" id="SSF82607">
    <property type="entry name" value="YbaB-like"/>
    <property type="match status" value="1"/>
</dbReference>
<dbReference type="RefSeq" id="WP_204032221.1">
    <property type="nucleotide sequence ID" value="NZ_BOPC01000004.1"/>
</dbReference>
<evidence type="ECO:0000313" key="3">
    <source>
        <dbReference type="Proteomes" id="UP000653076"/>
    </source>
</evidence>
<proteinExistence type="predicted"/>
<feature type="region of interest" description="Disordered" evidence="1">
    <location>
        <begin position="120"/>
        <end position="145"/>
    </location>
</feature>
<evidence type="ECO:0000313" key="2">
    <source>
        <dbReference type="EMBL" id="GIJ25140.1"/>
    </source>
</evidence>
<name>A0ABQ4J4P7_9ACTN</name>
<dbReference type="Pfam" id="PF02575">
    <property type="entry name" value="YbaB_DNA_bd"/>
    <property type="match status" value="1"/>
</dbReference>
<dbReference type="InterPro" id="IPR036894">
    <property type="entry name" value="YbaB-like_sf"/>
</dbReference>
<comment type="caution">
    <text evidence="2">The sequence shown here is derived from an EMBL/GenBank/DDBJ whole genome shotgun (WGS) entry which is preliminary data.</text>
</comment>
<dbReference type="InterPro" id="IPR004401">
    <property type="entry name" value="YbaB/EbfC"/>
</dbReference>
<dbReference type="EMBL" id="BOPC01000004">
    <property type="protein sequence ID" value="GIJ25140.1"/>
    <property type="molecule type" value="Genomic_DNA"/>
</dbReference>
<gene>
    <name evidence="2" type="ORF">Vqi01_03020</name>
</gene>
<sequence length="145" mass="15426">MDESFGAAADAAEEWTHAWAASVSERAAQAQAMSQRVAELSISATGADGAVRVTVAGSGIVTDLRIDDRLSSWSGARAAAEIMTTMRRAQGRLAGAVAGIAAQTVGADSETARAVVRSYAQRFPEVDDDHEEGRRSDFRRQRDGW</sequence>